<dbReference type="AlphaFoldDB" id="A0A6M0JYZ8"/>
<evidence type="ECO:0000313" key="2">
    <source>
        <dbReference type="EMBL" id="NEV62324.1"/>
    </source>
</evidence>
<dbReference type="EMBL" id="JAAIJQ010000026">
    <property type="protein sequence ID" value="NEV62324.1"/>
    <property type="molecule type" value="Genomic_DNA"/>
</dbReference>
<comment type="caution">
    <text evidence="2">The sequence shown here is derived from an EMBL/GenBank/DDBJ whole genome shotgun (WGS) entry which is preliminary data.</text>
</comment>
<gene>
    <name evidence="2" type="ORF">G3446_10550</name>
</gene>
<feature type="compositionally biased region" description="Basic and acidic residues" evidence="1">
    <location>
        <begin position="494"/>
        <end position="503"/>
    </location>
</feature>
<sequence>MAVFSDLYLDYQQEHWDTQLLWPVWVWTLHVPERRRDGLNVLAFTVLRLHAAGCDDPGWIADHLGVDGELIRYIVGAELIANGLLDQKRRLTELGTKQLKRSGEGSLQQRAALLFQSAESSTLWPRQQGALREIEPIDLGARYPSFLADRDSGQTLSPFVLSPANRDLPPRPSIAEFRDALRKDRIARRHQRLRASGGRDPDDLPSDGIELIDLRPRPAWVLCRVYKGPTDEHPWLVSDPLGQARAANWMRKEVFEASRRVPALARRLGGLLGETEEKEDWETYRRREDEQVRFEVFERFPAADRIPGLEDRLVELLRVRATVAAAGSYKRAEEVGNLIIQSQRTLEQCFLWLLKRWPLGRPGDRLSRQMRAADLQQALGCAVPALSKRFIEGMRVQPSKVYGALRHGTGSLRQYLAGVLLSLLDHPRHPFGQVAPDEDLMLRLLVLSQDRDAAGHGGNQHTDPPDRQLALRHADTALDIVERLIEGILEDGQEETRSERRQPTESQQAAGANRAS</sequence>
<keyword evidence="3" id="KW-1185">Reference proteome</keyword>
<feature type="region of interest" description="Disordered" evidence="1">
    <location>
        <begin position="489"/>
        <end position="516"/>
    </location>
</feature>
<dbReference type="RefSeq" id="WP_164452797.1">
    <property type="nucleotide sequence ID" value="NZ_JAAIJQ010000026.1"/>
</dbReference>
<proteinExistence type="predicted"/>
<evidence type="ECO:0000313" key="3">
    <source>
        <dbReference type="Proteomes" id="UP000483379"/>
    </source>
</evidence>
<reference evidence="2 3" key="1">
    <citation type="submission" date="2020-02" db="EMBL/GenBank/DDBJ databases">
        <title>Genome sequences of Thiorhodococcus mannitoliphagus and Thiorhodococcus minor, purple sulfur photosynthetic bacteria in the gammaproteobacterial family, Chromatiaceae.</title>
        <authorList>
            <person name="Aviles F.A."/>
            <person name="Meyer T.E."/>
            <person name="Kyndt J.A."/>
        </authorList>
    </citation>
    <scope>NUCLEOTIDE SEQUENCE [LARGE SCALE GENOMIC DNA]</scope>
    <source>
        <strain evidence="2 3">DSM 11518</strain>
    </source>
</reference>
<evidence type="ECO:0000256" key="1">
    <source>
        <dbReference type="SAM" id="MobiDB-lite"/>
    </source>
</evidence>
<feature type="compositionally biased region" description="Polar residues" evidence="1">
    <location>
        <begin position="504"/>
        <end position="516"/>
    </location>
</feature>
<protein>
    <submittedName>
        <fullName evidence="2">Uncharacterized protein</fullName>
    </submittedName>
</protein>
<name>A0A6M0JYZ8_9GAMM</name>
<dbReference type="Proteomes" id="UP000483379">
    <property type="component" value="Unassembled WGS sequence"/>
</dbReference>
<accession>A0A6M0JYZ8</accession>
<organism evidence="2 3">
    <name type="scientific">Thiorhodococcus minor</name>
    <dbReference type="NCBI Taxonomy" id="57489"/>
    <lineage>
        <taxon>Bacteria</taxon>
        <taxon>Pseudomonadati</taxon>
        <taxon>Pseudomonadota</taxon>
        <taxon>Gammaproteobacteria</taxon>
        <taxon>Chromatiales</taxon>
        <taxon>Chromatiaceae</taxon>
        <taxon>Thiorhodococcus</taxon>
    </lineage>
</organism>